<evidence type="ECO:0000256" key="2">
    <source>
        <dbReference type="ARBA" id="ARBA00008655"/>
    </source>
</evidence>
<dbReference type="PANTHER" id="PTHR23063">
    <property type="entry name" value="PHOSPHOLIPID ACYLTRANSFERASE"/>
    <property type="match status" value="1"/>
</dbReference>
<dbReference type="OrthoDB" id="272512at2759"/>
<keyword evidence="7 9" id="KW-0472">Membrane</keyword>
<feature type="domain" description="Phospholipid/glycerol acyltransferase" evidence="10">
    <location>
        <begin position="112"/>
        <end position="216"/>
    </location>
</feature>
<evidence type="ECO:0000256" key="4">
    <source>
        <dbReference type="ARBA" id="ARBA00022692"/>
    </source>
</evidence>
<protein>
    <recommendedName>
        <fullName evidence="10">Phospholipid/glycerol acyltransferase domain-containing protein</fullName>
    </recommendedName>
</protein>
<evidence type="ECO:0000256" key="9">
    <source>
        <dbReference type="SAM" id="Phobius"/>
    </source>
</evidence>
<evidence type="ECO:0000256" key="3">
    <source>
        <dbReference type="ARBA" id="ARBA00022679"/>
    </source>
</evidence>
<dbReference type="AlphaFoldDB" id="A0A1Y1XPY7"/>
<dbReference type="GO" id="GO:0016020">
    <property type="term" value="C:membrane"/>
    <property type="evidence" value="ECO:0007669"/>
    <property type="project" value="UniProtKB-SubCell"/>
</dbReference>
<keyword evidence="4 9" id="KW-0812">Transmembrane</keyword>
<comment type="caution">
    <text evidence="11">The sequence shown here is derived from an EMBL/GenBank/DDBJ whole genome shotgun (WGS) entry which is preliminary data.</text>
</comment>
<keyword evidence="12" id="KW-1185">Reference proteome</keyword>
<gene>
    <name evidence="11" type="ORF">BCR32DRAFT_289105</name>
</gene>
<keyword evidence="5 9" id="KW-1133">Transmembrane helix</keyword>
<evidence type="ECO:0000256" key="8">
    <source>
        <dbReference type="ARBA" id="ARBA00023315"/>
    </source>
</evidence>
<accession>A0A1Y1XPY7</accession>
<reference evidence="11 12" key="2">
    <citation type="submission" date="2016-08" db="EMBL/GenBank/DDBJ databases">
        <title>Pervasive Adenine N6-methylation of Active Genes in Fungi.</title>
        <authorList>
            <consortium name="DOE Joint Genome Institute"/>
            <person name="Mondo S.J."/>
            <person name="Dannebaum R.O."/>
            <person name="Kuo R.C."/>
            <person name="Labutti K."/>
            <person name="Haridas S."/>
            <person name="Kuo A."/>
            <person name="Salamov A."/>
            <person name="Ahrendt S.R."/>
            <person name="Lipzen A."/>
            <person name="Sullivan W."/>
            <person name="Andreopoulos W.B."/>
            <person name="Clum A."/>
            <person name="Lindquist E."/>
            <person name="Daum C."/>
            <person name="Ramamoorthy G.K."/>
            <person name="Gryganskyi A."/>
            <person name="Culley D."/>
            <person name="Magnuson J.K."/>
            <person name="James T.Y."/>
            <person name="O'Malley M.A."/>
            <person name="Stajich J.E."/>
            <person name="Spatafora J.W."/>
            <person name="Visel A."/>
            <person name="Grigoriev I.V."/>
        </authorList>
    </citation>
    <scope>NUCLEOTIDE SEQUENCE [LARGE SCALE GENOMIC DNA]</scope>
    <source>
        <strain evidence="11 12">S4</strain>
    </source>
</reference>
<dbReference type="SUPFAM" id="SSF69593">
    <property type="entry name" value="Glycerol-3-phosphate (1)-acyltransferase"/>
    <property type="match status" value="1"/>
</dbReference>
<comment type="similarity">
    <text evidence="2">Belongs to the 1-acyl-sn-glycerol-3-phosphate acyltransferase family.</text>
</comment>
<feature type="transmembrane region" description="Helical" evidence="9">
    <location>
        <begin position="82"/>
        <end position="100"/>
    </location>
</feature>
<dbReference type="Proteomes" id="UP000193944">
    <property type="component" value="Unassembled WGS sequence"/>
</dbReference>
<dbReference type="GO" id="GO:0006629">
    <property type="term" value="P:lipid metabolic process"/>
    <property type="evidence" value="ECO:0007669"/>
    <property type="project" value="UniProtKB-KW"/>
</dbReference>
<evidence type="ECO:0000256" key="7">
    <source>
        <dbReference type="ARBA" id="ARBA00023136"/>
    </source>
</evidence>
<reference evidence="11 12" key="1">
    <citation type="submission" date="2016-08" db="EMBL/GenBank/DDBJ databases">
        <title>A Parts List for Fungal Cellulosomes Revealed by Comparative Genomics.</title>
        <authorList>
            <consortium name="DOE Joint Genome Institute"/>
            <person name="Haitjema C.H."/>
            <person name="Gilmore S.P."/>
            <person name="Henske J.K."/>
            <person name="Solomon K.V."/>
            <person name="De Groot R."/>
            <person name="Kuo A."/>
            <person name="Mondo S.J."/>
            <person name="Salamov A.A."/>
            <person name="Labutti K."/>
            <person name="Zhao Z."/>
            <person name="Chiniquy J."/>
            <person name="Barry K."/>
            <person name="Brewer H.M."/>
            <person name="Purvine S.O."/>
            <person name="Wright A.T."/>
            <person name="Boxma B."/>
            <person name="Van Alen T."/>
            <person name="Hackstein J.H."/>
            <person name="Baker S.E."/>
            <person name="Grigoriev I.V."/>
            <person name="O'Malley M.A."/>
        </authorList>
    </citation>
    <scope>NUCLEOTIDE SEQUENCE [LARGE SCALE GENOMIC DNA]</scope>
    <source>
        <strain evidence="11 12">S4</strain>
    </source>
</reference>
<sequence>MEKYSHWRDSGTGIQPFLPLKNPKSNTSLDGILNFLNTYVLGPPLAIIRLILISLVFLIYLIQNILISIIPSSSLKWLFGKLLFTWESRMVLFYMGFNWINSQKVTLTRGRKHTKKENVKVSHGDVIVCNCQSYVDIIYFLSKFNPIFIKIFETGKVKPVSFLEAIKNVGSYPQLKEEEGATSLKDIIKESKKNKMGPIVVFPEGTTTNGKGLLKFLPVFKDFTPKDDITIHVYTFKYQFYGRNISYTVGSKLIHLYKLCTKVNHNMTVKYLSSEESQFNDVAAQADLPNTIIEGQLGAHISKLIGQVLRIRKTGLGAKDKQEFLDYYNDINKTGYKNIKKNKTQ</sequence>
<proteinExistence type="inferred from homology"/>
<dbReference type="Pfam" id="PF01553">
    <property type="entry name" value="Acyltransferase"/>
    <property type="match status" value="1"/>
</dbReference>
<feature type="transmembrane region" description="Helical" evidence="9">
    <location>
        <begin position="46"/>
        <end position="70"/>
    </location>
</feature>
<organism evidence="11 12">
    <name type="scientific">Anaeromyces robustus</name>
    <dbReference type="NCBI Taxonomy" id="1754192"/>
    <lineage>
        <taxon>Eukaryota</taxon>
        <taxon>Fungi</taxon>
        <taxon>Fungi incertae sedis</taxon>
        <taxon>Chytridiomycota</taxon>
        <taxon>Chytridiomycota incertae sedis</taxon>
        <taxon>Neocallimastigomycetes</taxon>
        <taxon>Neocallimastigales</taxon>
        <taxon>Neocallimastigaceae</taxon>
        <taxon>Anaeromyces</taxon>
    </lineage>
</organism>
<dbReference type="EMBL" id="MCFG01000005">
    <property type="protein sequence ID" value="ORX87802.1"/>
    <property type="molecule type" value="Genomic_DNA"/>
</dbReference>
<comment type="subcellular location">
    <subcellularLocation>
        <location evidence="1">Membrane</location>
    </subcellularLocation>
</comment>
<evidence type="ECO:0000256" key="5">
    <source>
        <dbReference type="ARBA" id="ARBA00022989"/>
    </source>
</evidence>
<name>A0A1Y1XPY7_9FUNG</name>
<keyword evidence="8" id="KW-0012">Acyltransferase</keyword>
<keyword evidence="3" id="KW-0808">Transferase</keyword>
<dbReference type="STRING" id="1754192.A0A1Y1XPY7"/>
<evidence type="ECO:0000256" key="1">
    <source>
        <dbReference type="ARBA" id="ARBA00004370"/>
    </source>
</evidence>
<evidence type="ECO:0000313" key="11">
    <source>
        <dbReference type="EMBL" id="ORX87802.1"/>
    </source>
</evidence>
<dbReference type="GO" id="GO:0016746">
    <property type="term" value="F:acyltransferase activity"/>
    <property type="evidence" value="ECO:0007669"/>
    <property type="project" value="UniProtKB-KW"/>
</dbReference>
<dbReference type="PANTHER" id="PTHR23063:SF60">
    <property type="entry name" value="LYSOPHOSPHATIDIC ACID:OLEOYL-COA ACYLTRANSFERASE 1"/>
    <property type="match status" value="1"/>
</dbReference>
<keyword evidence="6" id="KW-0443">Lipid metabolism</keyword>
<evidence type="ECO:0000313" key="12">
    <source>
        <dbReference type="Proteomes" id="UP000193944"/>
    </source>
</evidence>
<dbReference type="InterPro" id="IPR002123">
    <property type="entry name" value="Plipid/glycerol_acylTrfase"/>
</dbReference>
<evidence type="ECO:0000259" key="10">
    <source>
        <dbReference type="Pfam" id="PF01553"/>
    </source>
</evidence>
<evidence type="ECO:0000256" key="6">
    <source>
        <dbReference type="ARBA" id="ARBA00023098"/>
    </source>
</evidence>